<reference evidence="3 4" key="1">
    <citation type="submission" date="2019-03" db="EMBL/GenBank/DDBJ databases">
        <title>Genomic Encyclopedia of Type Strains, Phase IV (KMG-IV): sequencing the most valuable type-strain genomes for metagenomic binning, comparative biology and taxonomic classification.</title>
        <authorList>
            <person name="Goeker M."/>
        </authorList>
    </citation>
    <scope>NUCLEOTIDE SEQUENCE [LARGE SCALE GENOMIC DNA]</scope>
    <source>
        <strain evidence="3 4">DSM 102940</strain>
    </source>
</reference>
<dbReference type="SUPFAM" id="SSF53335">
    <property type="entry name" value="S-adenosyl-L-methionine-dependent methyltransferases"/>
    <property type="match status" value="1"/>
</dbReference>
<dbReference type="Gene3D" id="3.40.50.300">
    <property type="entry name" value="P-loop containing nucleotide triphosphate hydrolases"/>
    <property type="match status" value="1"/>
</dbReference>
<feature type="region of interest" description="Disordered" evidence="1">
    <location>
        <begin position="85"/>
        <end position="184"/>
    </location>
</feature>
<keyword evidence="3" id="KW-0808">Transferase</keyword>
<feature type="region of interest" description="Disordered" evidence="1">
    <location>
        <begin position="439"/>
        <end position="563"/>
    </location>
</feature>
<feature type="region of interest" description="Disordered" evidence="1">
    <location>
        <begin position="1"/>
        <end position="24"/>
    </location>
</feature>
<sequence length="1491" mass="168794">MILLQYEAEVKSNAEQEARQQEEEYYNQLDEQLAQEEQKKQEEALKVKQHEQFEKDHAEVEGHIQEAIGDIENQQVEEYYRSLEEAEGIKPQESAQIPQSGEIESSNTNVPIEDNKPLETSIKNDSTMTTDGNQNPINEFIEEINPSIEESAPTSAPQTDTEVESGKEVLEDTPSKELTDQENKLSEYIKKNKISANPVTQKIELLRMEMIEEQAEYLKATGNQGIDQGYLTIDEQGNVIDRVGRMSKNPPWYREWYGEKGVAPTPNQYLQLAEKHLKEGFDDHDGFVPSNDEFLELEGLLNGLRRTQESESASPKEGIKNVKVDTAGKGNVEDNEGKENQVEKTKTPLNEEEQIRSEIVATLKENTAFINFLKANKREDLEHSFVKKAIKDAILDHHTKLMRLKVLGKMLTSDYIKGIKETIYNDIISNIEGGKEVSENVSNNDIPKKGHGGTAVSQGHRGDKRNGGHNNSKSNGKVSRTDEEELQDADVPNVDIQSDKDSNKRGDTDAIPSNENDESGNIRAEHDETKDHSERDTKGSGKDSERDSTRVEDRELEKKTPKYKNYQIKDNDSVFTSGGKKTRFKANAKAIKTLIKVLKEERTATPEEQNVLAQFSGWGALPEAFDYTGWGSNLKPKHANWEKEFYEIKELFEQLQEYIPTKDYKTLYDQAKESTMNAHFTSPTVISNMYSILGKLGFKKGSILEPSMGIGNFFGLLPKNLSNKTRLYGVEMESVTGNIAKLLYPNADIRIQGYQKSIFPNDCFDVAIGNVPFGDIRVHDDNYKHHYLKDKIHNYFFAKSIDKVKPKGIMMFITSTGTMDSQGQHFRGYMSTKAKLIAAIRLPNNAFKNNAGTEVTSDVLIFQKLEDGEIPKNKDWVTTDKVNVNGKEIKINKYFKDNPHMVLGELTEDTLYGGDRIAVVDKEGNFEEKFKELIEKHIPESIIDTKQSTPKPIILPFEETKEIKEGAYTKKGNSVFKKEKGKVVPVTTDKAQIAAVIDIKELAKKVINMQTLTDVTEKDLESKRKELKKVYESYVKKHGHLLKRDRKVTNGSVSFSAKTSVEKLLKGDPELYIFKGLELEKIKDGEQIVTPSQIFDKRTYTPYKAIGKVGNAADGLVASLNDLGYADIPHISKIYGKSEKEVIKELGNKIYKNPITDEWETEDEYLSGNVKTKLKAAKERAGLDEEYERNVKALEKVQPEDLPISKIEMRMGESWIPAKYQKEAICSLLDVTGYNKNNIKLEYGATDAKWSLNQKAGLDQTVAMQKLIVDGRVSALEVVRKALNNGDVKIYDKIHNGDTEVKVFNKAKTTELRQKVEKVSAYFKEWVMKNPEAAAEVAKIYNEKFRNLVPRQYDGSFLKFPNMNPIFQKGFYEHQRNGVARAIFNGNTLFAHAVGSGKTYEEIAAVMEYKRLGLASKPVMVVPNNKLGDYEKDFRELYPSAKILALSEDDFNTQNIKQTLIQSATNDWDCIIIRHSSFTKIPVGSDTPLYK</sequence>
<feature type="compositionally biased region" description="Low complexity" evidence="1">
    <location>
        <begin position="468"/>
        <end position="478"/>
    </location>
</feature>
<dbReference type="OrthoDB" id="9815272at2"/>
<feature type="compositionally biased region" description="Basic and acidic residues" evidence="1">
    <location>
        <begin position="523"/>
        <end position="560"/>
    </location>
</feature>
<dbReference type="InterPro" id="IPR011639">
    <property type="entry name" value="MethylTrfase_TaqI-like_dom"/>
</dbReference>
<keyword evidence="4" id="KW-1185">Reference proteome</keyword>
<feature type="domain" description="Type II methyltransferase M.TaqI-like" evidence="2">
    <location>
        <begin position="758"/>
        <end position="842"/>
    </location>
</feature>
<dbReference type="EMBL" id="SLWV01000003">
    <property type="protein sequence ID" value="TCO79137.1"/>
    <property type="molecule type" value="Genomic_DNA"/>
</dbReference>
<name>A0A4R2L1R3_9FIRM</name>
<comment type="caution">
    <text evidence="3">The sequence shown here is derived from an EMBL/GenBank/DDBJ whole genome shotgun (WGS) entry which is preliminary data.</text>
</comment>
<feature type="compositionally biased region" description="Basic and acidic residues" evidence="1">
    <location>
        <begin position="8"/>
        <end position="22"/>
    </location>
</feature>
<gene>
    <name evidence="3" type="ORF">EV214_103189</name>
</gene>
<evidence type="ECO:0000256" key="1">
    <source>
        <dbReference type="SAM" id="MobiDB-lite"/>
    </source>
</evidence>
<feature type="region of interest" description="Disordered" evidence="1">
    <location>
        <begin position="307"/>
        <end position="350"/>
    </location>
</feature>
<dbReference type="GO" id="GO:0032259">
    <property type="term" value="P:methylation"/>
    <property type="evidence" value="ECO:0007669"/>
    <property type="project" value="UniProtKB-KW"/>
</dbReference>
<feature type="compositionally biased region" description="Basic and acidic residues" evidence="1">
    <location>
        <begin position="331"/>
        <end position="346"/>
    </location>
</feature>
<protein>
    <submittedName>
        <fullName evidence="3">N12 class adenine-specific DNA methylase</fullName>
    </submittedName>
</protein>
<dbReference type="PANTHER" id="PTHR41313:SF1">
    <property type="entry name" value="DNA METHYLASE ADENINE-SPECIFIC DOMAIN-CONTAINING PROTEIN"/>
    <property type="match status" value="1"/>
</dbReference>
<dbReference type="InterPro" id="IPR027417">
    <property type="entry name" value="P-loop_NTPase"/>
</dbReference>
<feature type="compositionally biased region" description="Basic and acidic residues" evidence="1">
    <location>
        <begin position="497"/>
        <end position="508"/>
    </location>
</feature>
<feature type="compositionally biased region" description="Basic and acidic residues" evidence="1">
    <location>
        <begin position="164"/>
        <end position="184"/>
    </location>
</feature>
<dbReference type="Pfam" id="PF07669">
    <property type="entry name" value="Eco57I"/>
    <property type="match status" value="1"/>
</dbReference>
<dbReference type="Proteomes" id="UP000294919">
    <property type="component" value="Unassembled WGS sequence"/>
</dbReference>
<dbReference type="Gene3D" id="3.40.50.150">
    <property type="entry name" value="Vaccinia Virus protein VP39"/>
    <property type="match status" value="1"/>
</dbReference>
<dbReference type="GO" id="GO:0009007">
    <property type="term" value="F:site-specific DNA-methyltransferase (adenine-specific) activity"/>
    <property type="evidence" value="ECO:0007669"/>
    <property type="project" value="UniProtKB-EC"/>
</dbReference>
<organism evidence="3 4">
    <name type="scientific">Marinisporobacter balticus</name>
    <dbReference type="NCBI Taxonomy" id="2018667"/>
    <lineage>
        <taxon>Bacteria</taxon>
        <taxon>Bacillati</taxon>
        <taxon>Bacillota</taxon>
        <taxon>Clostridia</taxon>
        <taxon>Peptostreptococcales</taxon>
        <taxon>Thermotaleaceae</taxon>
        <taxon>Marinisporobacter</taxon>
    </lineage>
</organism>
<accession>A0A4R2L1R3</accession>
<dbReference type="SUPFAM" id="SSF52540">
    <property type="entry name" value="P-loop containing nucleoside triphosphate hydrolases"/>
    <property type="match status" value="1"/>
</dbReference>
<dbReference type="PANTHER" id="PTHR41313">
    <property type="entry name" value="ADENINE-SPECIFIC METHYLTRANSFERASE"/>
    <property type="match status" value="1"/>
</dbReference>
<proteinExistence type="predicted"/>
<feature type="compositionally biased region" description="Polar residues" evidence="1">
    <location>
        <begin position="121"/>
        <end position="137"/>
    </location>
</feature>
<dbReference type="InterPro" id="IPR052933">
    <property type="entry name" value="DNA_Protect_Modify"/>
</dbReference>
<evidence type="ECO:0000313" key="4">
    <source>
        <dbReference type="Proteomes" id="UP000294919"/>
    </source>
</evidence>
<dbReference type="RefSeq" id="WP_132242883.1">
    <property type="nucleotide sequence ID" value="NZ_SLWV01000003.1"/>
</dbReference>
<evidence type="ECO:0000259" key="2">
    <source>
        <dbReference type="Pfam" id="PF07669"/>
    </source>
</evidence>
<dbReference type="GO" id="GO:0006304">
    <property type="term" value="P:DNA modification"/>
    <property type="evidence" value="ECO:0007669"/>
    <property type="project" value="InterPro"/>
</dbReference>
<keyword evidence="3" id="KW-0489">Methyltransferase</keyword>
<feature type="compositionally biased region" description="Polar residues" evidence="1">
    <location>
        <begin position="93"/>
        <end position="110"/>
    </location>
</feature>
<dbReference type="InterPro" id="IPR029063">
    <property type="entry name" value="SAM-dependent_MTases_sf"/>
</dbReference>
<evidence type="ECO:0000313" key="3">
    <source>
        <dbReference type="EMBL" id="TCO79137.1"/>
    </source>
</evidence>